<protein>
    <submittedName>
        <fullName evidence="1">Uncharacterized protein</fullName>
    </submittedName>
</protein>
<evidence type="ECO:0000313" key="2">
    <source>
        <dbReference type="Proteomes" id="UP000649617"/>
    </source>
</evidence>
<evidence type="ECO:0000313" key="1">
    <source>
        <dbReference type="EMBL" id="CAE7720755.1"/>
    </source>
</evidence>
<reference evidence="1" key="1">
    <citation type="submission" date="2021-02" db="EMBL/GenBank/DDBJ databases">
        <authorList>
            <person name="Dougan E. K."/>
            <person name="Rhodes N."/>
            <person name="Thang M."/>
            <person name="Chan C."/>
        </authorList>
    </citation>
    <scope>NUCLEOTIDE SEQUENCE</scope>
</reference>
<dbReference type="AlphaFoldDB" id="A0A812X2P7"/>
<keyword evidence="2" id="KW-1185">Reference proteome</keyword>
<sequence length="67" mass="7596">ELVWLSLEASRRTAPVKPQSPGLGAGTVCCKMWPMPITSCHELFLDAFLRFLRCWLHSYARRPHAVG</sequence>
<proteinExistence type="predicted"/>
<name>A0A812X2P7_SYMPI</name>
<comment type="caution">
    <text evidence="1">The sequence shown here is derived from an EMBL/GenBank/DDBJ whole genome shotgun (WGS) entry which is preliminary data.</text>
</comment>
<dbReference type="EMBL" id="CAJNIZ010045459">
    <property type="protein sequence ID" value="CAE7720755.1"/>
    <property type="molecule type" value="Genomic_DNA"/>
</dbReference>
<dbReference type="Proteomes" id="UP000649617">
    <property type="component" value="Unassembled WGS sequence"/>
</dbReference>
<feature type="non-terminal residue" evidence="1">
    <location>
        <position position="67"/>
    </location>
</feature>
<accession>A0A812X2P7</accession>
<feature type="non-terminal residue" evidence="1">
    <location>
        <position position="1"/>
    </location>
</feature>
<organism evidence="1 2">
    <name type="scientific">Symbiodinium pilosum</name>
    <name type="common">Dinoflagellate</name>
    <dbReference type="NCBI Taxonomy" id="2952"/>
    <lineage>
        <taxon>Eukaryota</taxon>
        <taxon>Sar</taxon>
        <taxon>Alveolata</taxon>
        <taxon>Dinophyceae</taxon>
        <taxon>Suessiales</taxon>
        <taxon>Symbiodiniaceae</taxon>
        <taxon>Symbiodinium</taxon>
    </lineage>
</organism>
<gene>
    <name evidence="1" type="ORF">SPIL2461_LOCUS20537</name>
</gene>